<name>A0A409YR39_9AGAR</name>
<evidence type="ECO:0000313" key="3">
    <source>
        <dbReference type="Proteomes" id="UP000284706"/>
    </source>
</evidence>
<dbReference type="EMBL" id="NHYE01000475">
    <property type="protein sequence ID" value="PPR05471.1"/>
    <property type="molecule type" value="Genomic_DNA"/>
</dbReference>
<evidence type="ECO:0000313" key="2">
    <source>
        <dbReference type="EMBL" id="PPR05471.1"/>
    </source>
</evidence>
<dbReference type="InParanoid" id="A0A409YR39"/>
<feature type="region of interest" description="Disordered" evidence="1">
    <location>
        <begin position="1"/>
        <end position="24"/>
    </location>
</feature>
<evidence type="ECO:0000256" key="1">
    <source>
        <dbReference type="SAM" id="MobiDB-lite"/>
    </source>
</evidence>
<dbReference type="AlphaFoldDB" id="A0A409YR39"/>
<proteinExistence type="predicted"/>
<comment type="caution">
    <text evidence="2">The sequence shown here is derived from an EMBL/GenBank/DDBJ whole genome shotgun (WGS) entry which is preliminary data.</text>
</comment>
<gene>
    <name evidence="2" type="ORF">CVT26_009071</name>
</gene>
<sequence length="124" mass="13545">MPGYTAKASEASLSQGPQAPKFDRLDIETCTRGRIPQNRSLLGWFKGTPRTEGAEATSLHDADGNRRSYQPAVRLAIPRLVSRRDPTGSEVCSNLCPGSAFLLSRHVRSSWPIPNGSLLRIRTG</sequence>
<accession>A0A409YR39</accession>
<reference evidence="2 3" key="1">
    <citation type="journal article" date="2018" name="Evol. Lett.">
        <title>Horizontal gene cluster transfer increased hallucinogenic mushroom diversity.</title>
        <authorList>
            <person name="Reynolds H.T."/>
            <person name="Vijayakumar V."/>
            <person name="Gluck-Thaler E."/>
            <person name="Korotkin H.B."/>
            <person name="Matheny P.B."/>
            <person name="Slot J.C."/>
        </authorList>
    </citation>
    <scope>NUCLEOTIDE SEQUENCE [LARGE SCALE GENOMIC DNA]</scope>
    <source>
        <strain evidence="2 3">SRW20</strain>
    </source>
</reference>
<feature type="region of interest" description="Disordered" evidence="1">
    <location>
        <begin position="43"/>
        <end position="65"/>
    </location>
</feature>
<keyword evidence="3" id="KW-1185">Reference proteome</keyword>
<protein>
    <submittedName>
        <fullName evidence="2">Uncharacterized protein</fullName>
    </submittedName>
</protein>
<organism evidence="2 3">
    <name type="scientific">Gymnopilus dilepis</name>
    <dbReference type="NCBI Taxonomy" id="231916"/>
    <lineage>
        <taxon>Eukaryota</taxon>
        <taxon>Fungi</taxon>
        <taxon>Dikarya</taxon>
        <taxon>Basidiomycota</taxon>
        <taxon>Agaricomycotina</taxon>
        <taxon>Agaricomycetes</taxon>
        <taxon>Agaricomycetidae</taxon>
        <taxon>Agaricales</taxon>
        <taxon>Agaricineae</taxon>
        <taxon>Hymenogastraceae</taxon>
        <taxon>Gymnopilus</taxon>
    </lineage>
</organism>
<dbReference type="Proteomes" id="UP000284706">
    <property type="component" value="Unassembled WGS sequence"/>
</dbReference>